<comment type="subunit">
    <text evidence="16 17">Composed of six subunits; NqrA, NqrB, NqrC, NqrD, NqrE and NqrF.</text>
</comment>
<dbReference type="PANTHER" id="PTHR37838:SF1">
    <property type="entry name" value="NA(+)-TRANSLOCATING NADH-QUINONE REDUCTASE SUBUNIT C"/>
    <property type="match status" value="1"/>
</dbReference>
<dbReference type="EMBL" id="CYUD01000005">
    <property type="protein sequence ID" value="CUJ97531.1"/>
    <property type="molecule type" value="Genomic_DNA"/>
</dbReference>
<gene>
    <name evidence="19" type="primary">nqrC_2</name>
    <name evidence="16" type="synonym">nqrC</name>
    <name evidence="19" type="ORF">RUE5091_01815</name>
</gene>
<evidence type="ECO:0000256" key="4">
    <source>
        <dbReference type="ARBA" id="ARBA00022553"/>
    </source>
</evidence>
<evidence type="ECO:0000313" key="20">
    <source>
        <dbReference type="Proteomes" id="UP000051260"/>
    </source>
</evidence>
<dbReference type="Proteomes" id="UP000051260">
    <property type="component" value="Unassembled WGS sequence"/>
</dbReference>
<comment type="cofactor">
    <cofactor evidence="16 17">
        <name>FMN</name>
        <dbReference type="ChEBI" id="CHEBI:58210"/>
    </cofactor>
</comment>
<feature type="transmembrane region" description="Helical" evidence="16">
    <location>
        <begin position="32"/>
        <end position="53"/>
    </location>
</feature>
<keyword evidence="9 16" id="KW-1133">Transmembrane helix</keyword>
<dbReference type="EC" id="7.2.1.1" evidence="16 17"/>
<protein>
    <recommendedName>
        <fullName evidence="16 17">Na(+)-translocating NADH-quinone reductase subunit C</fullName>
        <shortName evidence="16 17">Na(+)-NQR subunit C</shortName>
        <shortName evidence="16 17">Na(+)-translocating NQR subunit C</shortName>
        <ecNumber evidence="16 17">7.2.1.1</ecNumber>
    </recommendedName>
    <alternativeName>
        <fullName evidence="16 17">NQR complex subunit C</fullName>
    </alternativeName>
    <alternativeName>
        <fullName evidence="16 17">NQR-1 subunit C</fullName>
    </alternativeName>
</protein>
<evidence type="ECO:0000256" key="14">
    <source>
        <dbReference type="ARBA" id="ARBA00023136"/>
    </source>
</evidence>
<dbReference type="SMART" id="SM00900">
    <property type="entry name" value="FMN_bind"/>
    <property type="match status" value="1"/>
</dbReference>
<keyword evidence="3" id="KW-0997">Cell inner membrane</keyword>
<evidence type="ECO:0000256" key="10">
    <source>
        <dbReference type="ARBA" id="ARBA00023027"/>
    </source>
</evidence>
<evidence type="ECO:0000256" key="17">
    <source>
        <dbReference type="PIRNR" id="PIRNR009437"/>
    </source>
</evidence>
<dbReference type="GO" id="GO:0005886">
    <property type="term" value="C:plasma membrane"/>
    <property type="evidence" value="ECO:0007669"/>
    <property type="project" value="UniProtKB-SubCell"/>
</dbReference>
<evidence type="ECO:0000256" key="5">
    <source>
        <dbReference type="ARBA" id="ARBA00022630"/>
    </source>
</evidence>
<comment type="caution">
    <text evidence="16">Lacks conserved residue(s) required for the propagation of feature annotation.</text>
</comment>
<comment type="similarity">
    <text evidence="16 17">Belongs to the NqrC family.</text>
</comment>
<evidence type="ECO:0000256" key="8">
    <source>
        <dbReference type="ARBA" id="ARBA00022967"/>
    </source>
</evidence>
<evidence type="ECO:0000256" key="13">
    <source>
        <dbReference type="ARBA" id="ARBA00023075"/>
    </source>
</evidence>
<accession>A0A0P1I8E1</accession>
<evidence type="ECO:0000256" key="11">
    <source>
        <dbReference type="ARBA" id="ARBA00023053"/>
    </source>
</evidence>
<dbReference type="RefSeq" id="WP_058281556.1">
    <property type="nucleotide sequence ID" value="NZ_CYUD01000005.1"/>
</dbReference>
<evidence type="ECO:0000256" key="9">
    <source>
        <dbReference type="ARBA" id="ARBA00022989"/>
    </source>
</evidence>
<sequence>MSDTQSPDNNEAPKGAIAKFLAASPDSVGKTIFIAVAVCLVASMVVSSAAVSLRPVQEANKLKDKQVNVLQVAGVYEPGVNVTEAFAAFEPHVVELSTGEFVDDQFDPATFDDIAAASDPELSVALDDDPAGIGRKAKYRVIYLLRDDAGDLDKVILPLHGYGLWSTLYGFIALENNGNDIFGLQFYQHGETPGLGAEVDNPRWKALWSGKKLRDDAGDLQITVAKSQPAAGPDFYVDALAGATLTSVGVDNLVKFWMGDAGFAPFLAKLQAGEI</sequence>
<dbReference type="GO" id="GO:0010181">
    <property type="term" value="F:FMN binding"/>
    <property type="evidence" value="ECO:0007669"/>
    <property type="project" value="UniProtKB-UniRule"/>
</dbReference>
<name>A0A0P1I8E1_9RHOB</name>
<comment type="catalytic activity">
    <reaction evidence="16 17">
        <text>a ubiquinone + n Na(+)(in) + NADH + H(+) = a ubiquinol + n Na(+)(out) + NAD(+)</text>
        <dbReference type="Rhea" id="RHEA:47748"/>
        <dbReference type="Rhea" id="RHEA-COMP:9565"/>
        <dbReference type="Rhea" id="RHEA-COMP:9566"/>
        <dbReference type="ChEBI" id="CHEBI:15378"/>
        <dbReference type="ChEBI" id="CHEBI:16389"/>
        <dbReference type="ChEBI" id="CHEBI:17976"/>
        <dbReference type="ChEBI" id="CHEBI:29101"/>
        <dbReference type="ChEBI" id="CHEBI:57540"/>
        <dbReference type="ChEBI" id="CHEBI:57945"/>
        <dbReference type="EC" id="7.2.1.1"/>
    </reaction>
</comment>
<keyword evidence="5 16" id="KW-0285">Flavoprotein</keyword>
<dbReference type="PIRSF" id="PIRSF009437">
    <property type="entry name" value="NQR-1_subunit_C"/>
    <property type="match status" value="1"/>
</dbReference>
<keyword evidence="20" id="KW-1185">Reference proteome</keyword>
<evidence type="ECO:0000313" key="19">
    <source>
        <dbReference type="EMBL" id="CUJ97531.1"/>
    </source>
</evidence>
<dbReference type="InterPro" id="IPR010204">
    <property type="entry name" value="NqrC"/>
</dbReference>
<evidence type="ECO:0000256" key="15">
    <source>
        <dbReference type="ARBA" id="ARBA00023201"/>
    </source>
</evidence>
<dbReference type="GO" id="GO:0006814">
    <property type="term" value="P:sodium ion transport"/>
    <property type="evidence" value="ECO:0007669"/>
    <property type="project" value="UniProtKB-UniRule"/>
</dbReference>
<dbReference type="NCBIfam" id="NF003749">
    <property type="entry name" value="PRK05346.1-5"/>
    <property type="match status" value="1"/>
</dbReference>
<evidence type="ECO:0000256" key="7">
    <source>
        <dbReference type="ARBA" id="ARBA00022692"/>
    </source>
</evidence>
<evidence type="ECO:0000256" key="3">
    <source>
        <dbReference type="ARBA" id="ARBA00022519"/>
    </source>
</evidence>
<keyword evidence="6 16" id="KW-0288">FMN</keyword>
<evidence type="ECO:0000256" key="2">
    <source>
        <dbReference type="ARBA" id="ARBA00022475"/>
    </source>
</evidence>
<keyword evidence="8 16" id="KW-1278">Translocase</keyword>
<dbReference type="InterPro" id="IPR007329">
    <property type="entry name" value="FMN-bd"/>
</dbReference>
<keyword evidence="7 16" id="KW-0812">Transmembrane</keyword>
<evidence type="ECO:0000259" key="18">
    <source>
        <dbReference type="SMART" id="SM00900"/>
    </source>
</evidence>
<dbReference type="STRING" id="1715692.RUE5091_01815"/>
<keyword evidence="15 16" id="KW-0739">Sodium transport</keyword>
<organism evidence="19 20">
    <name type="scientific">Ruegeria denitrificans</name>
    <dbReference type="NCBI Taxonomy" id="1715692"/>
    <lineage>
        <taxon>Bacteria</taxon>
        <taxon>Pseudomonadati</taxon>
        <taxon>Pseudomonadota</taxon>
        <taxon>Alphaproteobacteria</taxon>
        <taxon>Rhodobacterales</taxon>
        <taxon>Roseobacteraceae</taxon>
        <taxon>Ruegeria</taxon>
    </lineage>
</organism>
<dbReference type="HAMAP" id="MF_00427">
    <property type="entry name" value="NqrC"/>
    <property type="match status" value="1"/>
</dbReference>
<comment type="function">
    <text evidence="16">NQR complex catalyzes the reduction of ubiquinone-1 to ubiquinol by two successive reactions, coupled with the transport of Na(+) ions from the cytoplasm to the periplasm. NqrA to NqrE are probably involved in the second step, the conversion of ubisemiquinone to ubiquinol.</text>
</comment>
<keyword evidence="11 16" id="KW-0915">Sodium</keyword>
<dbReference type="AlphaFoldDB" id="A0A0P1I8E1"/>
<evidence type="ECO:0000256" key="16">
    <source>
        <dbReference type="HAMAP-Rule" id="MF_00427"/>
    </source>
</evidence>
<keyword evidence="1 16" id="KW-0813">Transport</keyword>
<feature type="domain" description="FMN-binding" evidence="18">
    <location>
        <begin position="163"/>
        <end position="261"/>
    </location>
</feature>
<dbReference type="Pfam" id="PF04205">
    <property type="entry name" value="FMN_bind"/>
    <property type="match status" value="1"/>
</dbReference>
<dbReference type="GO" id="GO:0016655">
    <property type="term" value="F:oxidoreductase activity, acting on NAD(P)H, quinone or similar compound as acceptor"/>
    <property type="evidence" value="ECO:0007669"/>
    <property type="project" value="UniProtKB-UniRule"/>
</dbReference>
<keyword evidence="2 16" id="KW-1003">Cell membrane</keyword>
<evidence type="ECO:0000256" key="12">
    <source>
        <dbReference type="ARBA" id="ARBA00023065"/>
    </source>
</evidence>
<keyword evidence="12 16" id="KW-0406">Ion transport</keyword>
<comment type="subcellular location">
    <subcellularLocation>
        <location evidence="16">Cell membrane</location>
        <topology evidence="16">Single-pass membrane protein</topology>
    </subcellularLocation>
</comment>
<keyword evidence="14 16" id="KW-0472">Membrane</keyword>
<evidence type="ECO:0000256" key="1">
    <source>
        <dbReference type="ARBA" id="ARBA00022448"/>
    </source>
</evidence>
<dbReference type="PANTHER" id="PTHR37838">
    <property type="entry name" value="NA(+)-TRANSLOCATING NADH-QUINONE REDUCTASE SUBUNIT C"/>
    <property type="match status" value="1"/>
</dbReference>
<dbReference type="NCBIfam" id="TIGR01938">
    <property type="entry name" value="nqrC"/>
    <property type="match status" value="1"/>
</dbReference>
<proteinExistence type="inferred from homology"/>
<keyword evidence="13 16" id="KW-0830">Ubiquinone</keyword>
<feature type="modified residue" description="FMN phosphoryl threonine" evidence="16">
    <location>
        <position position="244"/>
    </location>
</feature>
<dbReference type="OrthoDB" id="9786835at2"/>
<keyword evidence="19" id="KW-0560">Oxidoreductase</keyword>
<keyword evidence="4 16" id="KW-0597">Phosphoprotein</keyword>
<keyword evidence="10 16" id="KW-0520">NAD</keyword>
<evidence type="ECO:0000256" key="6">
    <source>
        <dbReference type="ARBA" id="ARBA00022643"/>
    </source>
</evidence>
<reference evidence="20" key="1">
    <citation type="submission" date="2015-09" db="EMBL/GenBank/DDBJ databases">
        <authorList>
            <person name="Rodrigo-Torres L."/>
            <person name="Arahal D.R."/>
        </authorList>
    </citation>
    <scope>NUCLEOTIDE SEQUENCE [LARGE SCALE GENOMIC DNA]</scope>
    <source>
        <strain evidence="20">CECT 5091</strain>
    </source>
</reference>